<reference evidence="1 2" key="2">
    <citation type="journal article" date="2016" name="Genome Announc.">
        <title>Complete Genome Sequences of Two Interactive Moderate Thermophiles, Paenibacillus napthalenovorans 32O-Y and Paenibacillus sp. 32O-W.</title>
        <authorList>
            <person name="Butler R.R.III."/>
            <person name="Wang J."/>
            <person name="Stark B.C."/>
            <person name="Pombert J.F."/>
        </authorList>
    </citation>
    <scope>NUCLEOTIDE SEQUENCE [LARGE SCALE GENOMIC DNA]</scope>
    <source>
        <strain evidence="1 2">32O-Y</strain>
    </source>
</reference>
<evidence type="ECO:0000313" key="2">
    <source>
        <dbReference type="Proteomes" id="UP000061660"/>
    </source>
</evidence>
<keyword evidence="2" id="KW-1185">Reference proteome</keyword>
<organism evidence="1 2">
    <name type="scientific">Paenibacillus naphthalenovorans</name>
    <dbReference type="NCBI Taxonomy" id="162209"/>
    <lineage>
        <taxon>Bacteria</taxon>
        <taxon>Bacillati</taxon>
        <taxon>Bacillota</taxon>
        <taxon>Bacilli</taxon>
        <taxon>Bacillales</taxon>
        <taxon>Paenibacillaceae</taxon>
        <taxon>Paenibacillus</taxon>
    </lineage>
</organism>
<evidence type="ECO:0000313" key="1">
    <source>
        <dbReference type="EMBL" id="ALS22090.1"/>
    </source>
</evidence>
<dbReference type="Proteomes" id="UP000061660">
    <property type="component" value="Chromosome"/>
</dbReference>
<proteinExistence type="predicted"/>
<dbReference type="AlphaFoldDB" id="A0A0U2W9Q8"/>
<accession>A0A0U2W9Q8</accession>
<protein>
    <submittedName>
        <fullName evidence="1">Uncharacterized protein</fullName>
    </submittedName>
</protein>
<dbReference type="KEGG" id="pnp:IJ22_17160"/>
<reference evidence="2" key="1">
    <citation type="submission" date="2015-12" db="EMBL/GenBank/DDBJ databases">
        <title>Complete genome sequences of two moderately thermophilic Paenibacillus species.</title>
        <authorList>
            <person name="Butler R.III."/>
            <person name="Wang J."/>
            <person name="Stark B.C."/>
            <person name="Pombert J.-F."/>
        </authorList>
    </citation>
    <scope>NUCLEOTIDE SEQUENCE [LARGE SCALE GENOMIC DNA]</scope>
    <source>
        <strain evidence="2">32O-Y</strain>
    </source>
</reference>
<gene>
    <name evidence="1" type="ORF">IJ22_17160</name>
</gene>
<dbReference type="STRING" id="162209.IJ22_17160"/>
<dbReference type="EMBL" id="CP013652">
    <property type="protein sequence ID" value="ALS22090.1"/>
    <property type="molecule type" value="Genomic_DNA"/>
</dbReference>
<name>A0A0U2W9Q8_9BACL</name>
<dbReference type="PATRIC" id="fig|162209.4.peg.1818"/>
<sequence length="245" mass="28765">MTKMRTETVKVNLQFNVTRELEDNEVLCPVCSGTSLHIQGIPLAQVTNGIYEIKKFGRYDTIVGCGSCYYGVQKKCEHCDNLLGRSNLCTCDKSRWEQRNKEEQKEREKWGKINKITYKEALDKYEMIYIDGFEKYCAPDELSEYLQWYLDDNREVTVEDILSLRIYGTYITNAMFDATSILENATEELHEEAYDRSKHILNKLQSYLDEIAKEIQRDTLTYFPDEKVGIQLTSKDIEKFELQFK</sequence>